<accession>A0AAW1T4N4</accession>
<keyword evidence="3" id="KW-1185">Reference proteome</keyword>
<dbReference type="Gene3D" id="3.40.50.720">
    <property type="entry name" value="NAD(P)-binding Rossmann-like Domain"/>
    <property type="match status" value="1"/>
</dbReference>
<dbReference type="GO" id="GO:0016616">
    <property type="term" value="F:oxidoreductase activity, acting on the CH-OH group of donors, NAD or NADP as acceptor"/>
    <property type="evidence" value="ECO:0007669"/>
    <property type="project" value="InterPro"/>
</dbReference>
<dbReference type="AlphaFoldDB" id="A0AAW1T4N4"/>
<dbReference type="GO" id="GO:0051287">
    <property type="term" value="F:NAD binding"/>
    <property type="evidence" value="ECO:0007669"/>
    <property type="project" value="InterPro"/>
</dbReference>
<sequence>MPPLASRAQQVAGLLRRAVFAEAVPAVVLSSARSFASEAEAGGIPVEVHNDEGSKRVVVTKELPGERWLELLTQADCRVEISKSPEVITSKQTIKKLIGSQCDGVLGQLTEDWGSELFSALNEAGGHTYSNYAVGFNNVDVGAATKSKVSVGNTP</sequence>
<proteinExistence type="predicted"/>
<name>A0AAW1T4N4_9CHLO</name>
<organism evidence="2 3">
    <name type="scientific">Apatococcus fuscideae</name>
    <dbReference type="NCBI Taxonomy" id="2026836"/>
    <lineage>
        <taxon>Eukaryota</taxon>
        <taxon>Viridiplantae</taxon>
        <taxon>Chlorophyta</taxon>
        <taxon>core chlorophytes</taxon>
        <taxon>Trebouxiophyceae</taxon>
        <taxon>Chlorellales</taxon>
        <taxon>Chlorellaceae</taxon>
        <taxon>Apatococcus</taxon>
    </lineage>
</organism>
<comment type="caution">
    <text evidence="2">The sequence shown here is derived from an EMBL/GenBank/DDBJ whole genome shotgun (WGS) entry which is preliminary data.</text>
</comment>
<protein>
    <recommendedName>
        <fullName evidence="1">D-isomer specific 2-hydroxyacid dehydrogenase catalytic domain-containing protein</fullName>
    </recommendedName>
</protein>
<dbReference type="InterPro" id="IPR006139">
    <property type="entry name" value="D-isomer_2_OHA_DH_cat_dom"/>
</dbReference>
<dbReference type="Proteomes" id="UP001485043">
    <property type="component" value="Unassembled WGS sequence"/>
</dbReference>
<evidence type="ECO:0000313" key="2">
    <source>
        <dbReference type="EMBL" id="KAK9863585.1"/>
    </source>
</evidence>
<dbReference type="SUPFAM" id="SSF52283">
    <property type="entry name" value="Formate/glycerate dehydrogenase catalytic domain-like"/>
    <property type="match status" value="1"/>
</dbReference>
<evidence type="ECO:0000259" key="1">
    <source>
        <dbReference type="Pfam" id="PF00389"/>
    </source>
</evidence>
<dbReference type="EMBL" id="JALJOV010000453">
    <property type="protein sequence ID" value="KAK9863585.1"/>
    <property type="molecule type" value="Genomic_DNA"/>
</dbReference>
<reference evidence="2 3" key="1">
    <citation type="journal article" date="2024" name="Nat. Commun.">
        <title>Phylogenomics reveals the evolutionary origins of lichenization in chlorophyte algae.</title>
        <authorList>
            <person name="Puginier C."/>
            <person name="Libourel C."/>
            <person name="Otte J."/>
            <person name="Skaloud P."/>
            <person name="Haon M."/>
            <person name="Grisel S."/>
            <person name="Petersen M."/>
            <person name="Berrin J.G."/>
            <person name="Delaux P.M."/>
            <person name="Dal Grande F."/>
            <person name="Keller J."/>
        </authorList>
    </citation>
    <scope>NUCLEOTIDE SEQUENCE [LARGE SCALE GENOMIC DNA]</scope>
    <source>
        <strain evidence="2 3">SAG 2523</strain>
    </source>
</reference>
<feature type="non-terminal residue" evidence="2">
    <location>
        <position position="155"/>
    </location>
</feature>
<evidence type="ECO:0000313" key="3">
    <source>
        <dbReference type="Proteomes" id="UP001485043"/>
    </source>
</evidence>
<dbReference type="Pfam" id="PF00389">
    <property type="entry name" value="2-Hacid_dh"/>
    <property type="match status" value="1"/>
</dbReference>
<feature type="domain" description="D-isomer specific 2-hydroxyacid dehydrogenase catalytic" evidence="1">
    <location>
        <begin position="57"/>
        <end position="155"/>
    </location>
</feature>
<gene>
    <name evidence="2" type="ORF">WJX84_004424</name>
</gene>